<accession>A0A103Y1I4</accession>
<feature type="region of interest" description="Disordered" evidence="1">
    <location>
        <begin position="1"/>
        <end position="24"/>
    </location>
</feature>
<gene>
    <name evidence="2" type="ORF">Ccrd_020954</name>
</gene>
<protein>
    <submittedName>
        <fullName evidence="2">EF-hand-like domain-containing protein</fullName>
    </submittedName>
</protein>
<sequence>MQSEETSSAHGKKRKRRVDPMADGFSNAVTKLGATLEKMANKLNKGIEREELDKKRSMIISEISKMQSLAQLEKFKVISLIRDDPKKCIITKELRIVMKSLGQNPTEDEL</sequence>
<dbReference type="AlphaFoldDB" id="A0A103Y1I4"/>
<evidence type="ECO:0000256" key="1">
    <source>
        <dbReference type="SAM" id="MobiDB-lite"/>
    </source>
</evidence>
<dbReference type="EMBL" id="LEKV01003255">
    <property type="protein sequence ID" value="KVI00790.1"/>
    <property type="molecule type" value="Genomic_DNA"/>
</dbReference>
<keyword evidence="3" id="KW-1185">Reference proteome</keyword>
<comment type="caution">
    <text evidence="2">The sequence shown here is derived from an EMBL/GenBank/DDBJ whole genome shotgun (WGS) entry which is preliminary data.</text>
</comment>
<dbReference type="Gene3D" id="1.10.238.10">
    <property type="entry name" value="EF-hand"/>
    <property type="match status" value="1"/>
</dbReference>
<name>A0A103Y1I4_CYNCS</name>
<reference evidence="2 3" key="1">
    <citation type="journal article" date="2016" name="Sci. Rep.">
        <title>The genome sequence of the outbreeding globe artichoke constructed de novo incorporating a phase-aware low-pass sequencing strategy of F1 progeny.</title>
        <authorList>
            <person name="Scaglione D."/>
            <person name="Reyes-Chin-Wo S."/>
            <person name="Acquadro A."/>
            <person name="Froenicke L."/>
            <person name="Portis E."/>
            <person name="Beitel C."/>
            <person name="Tirone M."/>
            <person name="Mauro R."/>
            <person name="Lo Monaco A."/>
            <person name="Mauromicale G."/>
            <person name="Faccioli P."/>
            <person name="Cattivelli L."/>
            <person name="Rieseberg L."/>
            <person name="Michelmore R."/>
            <person name="Lanteri S."/>
        </authorList>
    </citation>
    <scope>NUCLEOTIDE SEQUENCE [LARGE SCALE GENOMIC DNA]</scope>
    <source>
        <strain evidence="2">2C</strain>
    </source>
</reference>
<organism evidence="2 3">
    <name type="scientific">Cynara cardunculus var. scolymus</name>
    <name type="common">Globe artichoke</name>
    <name type="synonym">Cynara scolymus</name>
    <dbReference type="NCBI Taxonomy" id="59895"/>
    <lineage>
        <taxon>Eukaryota</taxon>
        <taxon>Viridiplantae</taxon>
        <taxon>Streptophyta</taxon>
        <taxon>Embryophyta</taxon>
        <taxon>Tracheophyta</taxon>
        <taxon>Spermatophyta</taxon>
        <taxon>Magnoliopsida</taxon>
        <taxon>eudicotyledons</taxon>
        <taxon>Gunneridae</taxon>
        <taxon>Pentapetalae</taxon>
        <taxon>asterids</taxon>
        <taxon>campanulids</taxon>
        <taxon>Asterales</taxon>
        <taxon>Asteraceae</taxon>
        <taxon>Carduoideae</taxon>
        <taxon>Cardueae</taxon>
        <taxon>Carduinae</taxon>
        <taxon>Cynara</taxon>
    </lineage>
</organism>
<dbReference type="Proteomes" id="UP000243975">
    <property type="component" value="Unassembled WGS sequence"/>
</dbReference>
<evidence type="ECO:0000313" key="3">
    <source>
        <dbReference type="Proteomes" id="UP000243975"/>
    </source>
</evidence>
<evidence type="ECO:0000313" key="2">
    <source>
        <dbReference type="EMBL" id="KVI00790.1"/>
    </source>
</evidence>
<proteinExistence type="predicted"/>
<dbReference type="Gramene" id="KVI00790">
    <property type="protein sequence ID" value="KVI00790"/>
    <property type="gene ID" value="Ccrd_020954"/>
</dbReference>